<evidence type="ECO:0000256" key="1">
    <source>
        <dbReference type="ARBA" id="ARBA00022448"/>
    </source>
</evidence>
<dbReference type="InterPro" id="IPR017871">
    <property type="entry name" value="ABC_transporter-like_CS"/>
</dbReference>
<gene>
    <name evidence="9" type="ORF">FME95_00020</name>
</gene>
<keyword evidence="3" id="KW-0997">Cell inner membrane</keyword>
<dbReference type="Gene3D" id="3.40.50.300">
    <property type="entry name" value="P-loop containing nucleotide triphosphate hydrolases"/>
    <property type="match status" value="1"/>
</dbReference>
<evidence type="ECO:0000256" key="4">
    <source>
        <dbReference type="ARBA" id="ARBA00022741"/>
    </source>
</evidence>
<reference evidence="9 10" key="1">
    <citation type="submission" date="2019-07" db="EMBL/GenBank/DDBJ databases">
        <title>Reinekea sp. strain SSH23 genome sequencing and assembly.</title>
        <authorList>
            <person name="Kim I."/>
        </authorList>
    </citation>
    <scope>NUCLEOTIDE SEQUENCE [LARGE SCALE GENOMIC DNA]</scope>
    <source>
        <strain evidence="9 10">SSH23</strain>
    </source>
</reference>
<evidence type="ECO:0000256" key="6">
    <source>
        <dbReference type="ARBA" id="ARBA00022967"/>
    </source>
</evidence>
<evidence type="ECO:0000313" key="9">
    <source>
        <dbReference type="EMBL" id="TXR53004.1"/>
    </source>
</evidence>
<dbReference type="GO" id="GO:0016887">
    <property type="term" value="F:ATP hydrolysis activity"/>
    <property type="evidence" value="ECO:0007669"/>
    <property type="project" value="InterPro"/>
</dbReference>
<evidence type="ECO:0000256" key="3">
    <source>
        <dbReference type="ARBA" id="ARBA00022519"/>
    </source>
</evidence>
<proteinExistence type="predicted"/>
<dbReference type="PANTHER" id="PTHR42781">
    <property type="entry name" value="SPERMIDINE/PUTRESCINE IMPORT ATP-BINDING PROTEIN POTA"/>
    <property type="match status" value="1"/>
</dbReference>
<dbReference type="SMART" id="SM00382">
    <property type="entry name" value="AAA"/>
    <property type="match status" value="1"/>
</dbReference>
<evidence type="ECO:0000313" key="10">
    <source>
        <dbReference type="Proteomes" id="UP000321764"/>
    </source>
</evidence>
<organism evidence="9 10">
    <name type="scientific">Reinekea thalattae</name>
    <dbReference type="NCBI Taxonomy" id="2593301"/>
    <lineage>
        <taxon>Bacteria</taxon>
        <taxon>Pseudomonadati</taxon>
        <taxon>Pseudomonadota</taxon>
        <taxon>Gammaproteobacteria</taxon>
        <taxon>Oceanospirillales</taxon>
        <taxon>Saccharospirillaceae</taxon>
        <taxon>Reinekea</taxon>
    </lineage>
</organism>
<keyword evidence="1" id="KW-0813">Transport</keyword>
<protein>
    <submittedName>
        <fullName evidence="9">ATP-binding cassette domain-containing protein</fullName>
    </submittedName>
</protein>
<dbReference type="PROSITE" id="PS50893">
    <property type="entry name" value="ABC_TRANSPORTER_2"/>
    <property type="match status" value="1"/>
</dbReference>
<keyword evidence="4" id="KW-0547">Nucleotide-binding</keyword>
<sequence length="215" mass="23902">MLKVDKLTIQRDAQSFCWDFQLAEGELLAVVGQSGVGKSTLISALLGFQLPSSGDLSWHGQPLTQLSVAQRPFGVLFQQDNIFEHLSVYQNIAFGLQTHGKLNAVEKQQLLSAAERFNLSSLLKKRASDLSGGEQQRVALARVFLQNKPILLLDEPFSSLDPSLREEGMGWVQDMRKEQNSAVILVTHHLSEIEHKVSAVLHGHSADSWLFTRLC</sequence>
<dbReference type="EMBL" id="VKAD01000001">
    <property type="protein sequence ID" value="TXR53004.1"/>
    <property type="molecule type" value="Genomic_DNA"/>
</dbReference>
<evidence type="ECO:0000256" key="7">
    <source>
        <dbReference type="ARBA" id="ARBA00023136"/>
    </source>
</evidence>
<evidence type="ECO:0000259" key="8">
    <source>
        <dbReference type="PROSITE" id="PS50893"/>
    </source>
</evidence>
<dbReference type="PANTHER" id="PTHR42781:SF1">
    <property type="entry name" value="THIAMINE IMPORT ATP-BINDING PROTEIN THIQ"/>
    <property type="match status" value="1"/>
</dbReference>
<dbReference type="AlphaFoldDB" id="A0A5C8Z6T5"/>
<keyword evidence="2" id="KW-1003">Cell membrane</keyword>
<feature type="domain" description="ABC transporter" evidence="8">
    <location>
        <begin position="2"/>
        <end position="214"/>
    </location>
</feature>
<dbReference type="OrthoDB" id="9802264at2"/>
<name>A0A5C8Z6T5_9GAMM</name>
<dbReference type="PROSITE" id="PS00211">
    <property type="entry name" value="ABC_TRANSPORTER_1"/>
    <property type="match status" value="1"/>
</dbReference>
<keyword evidence="7" id="KW-0472">Membrane</keyword>
<keyword evidence="10" id="KW-1185">Reference proteome</keyword>
<keyword evidence="6" id="KW-1278">Translocase</keyword>
<evidence type="ECO:0000256" key="5">
    <source>
        <dbReference type="ARBA" id="ARBA00022840"/>
    </source>
</evidence>
<accession>A0A5C8Z6T5</accession>
<comment type="caution">
    <text evidence="9">The sequence shown here is derived from an EMBL/GenBank/DDBJ whole genome shotgun (WGS) entry which is preliminary data.</text>
</comment>
<keyword evidence="5 9" id="KW-0067">ATP-binding</keyword>
<dbReference type="Pfam" id="PF00005">
    <property type="entry name" value="ABC_tran"/>
    <property type="match status" value="1"/>
</dbReference>
<dbReference type="InterPro" id="IPR027417">
    <property type="entry name" value="P-loop_NTPase"/>
</dbReference>
<dbReference type="Proteomes" id="UP000321764">
    <property type="component" value="Unassembled WGS sequence"/>
</dbReference>
<dbReference type="InterPro" id="IPR003439">
    <property type="entry name" value="ABC_transporter-like_ATP-bd"/>
</dbReference>
<dbReference type="RefSeq" id="WP_147711781.1">
    <property type="nucleotide sequence ID" value="NZ_VKAD01000001.1"/>
</dbReference>
<evidence type="ECO:0000256" key="2">
    <source>
        <dbReference type="ARBA" id="ARBA00022475"/>
    </source>
</evidence>
<dbReference type="GO" id="GO:0005524">
    <property type="term" value="F:ATP binding"/>
    <property type="evidence" value="ECO:0007669"/>
    <property type="project" value="UniProtKB-KW"/>
</dbReference>
<dbReference type="InterPro" id="IPR050093">
    <property type="entry name" value="ABC_SmlMolc_Importer"/>
</dbReference>
<dbReference type="SUPFAM" id="SSF52540">
    <property type="entry name" value="P-loop containing nucleoside triphosphate hydrolases"/>
    <property type="match status" value="1"/>
</dbReference>
<dbReference type="InterPro" id="IPR003593">
    <property type="entry name" value="AAA+_ATPase"/>
</dbReference>